<dbReference type="InterPro" id="IPR036388">
    <property type="entry name" value="WH-like_DNA-bd_sf"/>
</dbReference>
<evidence type="ECO:0000313" key="4">
    <source>
        <dbReference type="EMBL" id="GAA1513131.1"/>
    </source>
</evidence>
<feature type="coiled-coil region" evidence="1">
    <location>
        <begin position="113"/>
        <end position="143"/>
    </location>
</feature>
<evidence type="ECO:0000256" key="1">
    <source>
        <dbReference type="SAM" id="Coils"/>
    </source>
</evidence>
<dbReference type="Gene3D" id="1.10.10.10">
    <property type="entry name" value="Winged helix-like DNA-binding domain superfamily/Winged helix DNA-binding domain"/>
    <property type="match status" value="1"/>
</dbReference>
<evidence type="ECO:0000259" key="3">
    <source>
        <dbReference type="Pfam" id="PF10400"/>
    </source>
</evidence>
<reference evidence="4 5" key="1">
    <citation type="journal article" date="2019" name="Int. J. Syst. Evol. Microbiol.">
        <title>The Global Catalogue of Microorganisms (GCM) 10K type strain sequencing project: providing services to taxonomists for standard genome sequencing and annotation.</title>
        <authorList>
            <consortium name="The Broad Institute Genomics Platform"/>
            <consortium name="The Broad Institute Genome Sequencing Center for Infectious Disease"/>
            <person name="Wu L."/>
            <person name="Ma J."/>
        </authorList>
    </citation>
    <scope>NUCLEOTIDE SEQUENCE [LARGE SCALE GENOMIC DNA]</scope>
    <source>
        <strain evidence="4 5">JCM 15933</strain>
    </source>
</reference>
<accession>A0ABN2A831</accession>
<dbReference type="EMBL" id="BAAAQD010000005">
    <property type="protein sequence ID" value="GAA1513131.1"/>
    <property type="molecule type" value="Genomic_DNA"/>
</dbReference>
<feature type="domain" description="Transcription regulator PadR C-terminal" evidence="3">
    <location>
        <begin position="94"/>
        <end position="175"/>
    </location>
</feature>
<dbReference type="Proteomes" id="UP001501470">
    <property type="component" value="Unassembled WGS sequence"/>
</dbReference>
<dbReference type="PANTHER" id="PTHR43252">
    <property type="entry name" value="TRANSCRIPTIONAL REGULATOR YQJI"/>
    <property type="match status" value="1"/>
</dbReference>
<dbReference type="InterPro" id="IPR018309">
    <property type="entry name" value="Tscrpt_reg_PadR_C"/>
</dbReference>
<dbReference type="InterPro" id="IPR005149">
    <property type="entry name" value="Tscrpt_reg_PadR_N"/>
</dbReference>
<proteinExistence type="predicted"/>
<comment type="caution">
    <text evidence="4">The sequence shown here is derived from an EMBL/GenBank/DDBJ whole genome shotgun (WGS) entry which is preliminary data.</text>
</comment>
<feature type="domain" description="Transcription regulator PadR N-terminal" evidence="2">
    <location>
        <begin position="11"/>
        <end position="80"/>
    </location>
</feature>
<dbReference type="PANTHER" id="PTHR43252:SF6">
    <property type="entry name" value="NEGATIVE TRANSCRIPTION REGULATOR PADR"/>
    <property type="match status" value="1"/>
</dbReference>
<dbReference type="SUPFAM" id="SSF46785">
    <property type="entry name" value="Winged helix' DNA-binding domain"/>
    <property type="match status" value="1"/>
</dbReference>
<dbReference type="Gene3D" id="6.10.140.190">
    <property type="match status" value="1"/>
</dbReference>
<organism evidence="4 5">
    <name type="scientific">Dactylosporangium maewongense</name>
    <dbReference type="NCBI Taxonomy" id="634393"/>
    <lineage>
        <taxon>Bacteria</taxon>
        <taxon>Bacillati</taxon>
        <taxon>Actinomycetota</taxon>
        <taxon>Actinomycetes</taxon>
        <taxon>Micromonosporales</taxon>
        <taxon>Micromonosporaceae</taxon>
        <taxon>Dactylosporangium</taxon>
    </lineage>
</organism>
<keyword evidence="1" id="KW-0175">Coiled coil</keyword>
<dbReference type="Pfam" id="PF03551">
    <property type="entry name" value="PadR"/>
    <property type="match status" value="1"/>
</dbReference>
<dbReference type="InterPro" id="IPR036390">
    <property type="entry name" value="WH_DNA-bd_sf"/>
</dbReference>
<dbReference type="Pfam" id="PF10400">
    <property type="entry name" value="Vir_act_alpha_C"/>
    <property type="match status" value="1"/>
</dbReference>
<keyword evidence="5" id="KW-1185">Reference proteome</keyword>
<sequence length="178" mass="19774">MSRSSQTQVAVLGALSVEPMTAYALREAIRDVLGHFWSESFGQIYPTLQALEEAGHVQRRGGTRARSSVFVITDSGTARLIELLNEPVQENPPRNGLLLRLFFGRVLGRERCRELLRGARDAAEAQRAEYEQLLARLTAEEGDTPDFPYIRMTILAGIHHSRAAAAWAGECLETLQDP</sequence>
<gene>
    <name evidence="4" type="ORF">GCM10009827_029520</name>
</gene>
<protein>
    <submittedName>
        <fullName evidence="4">PadR family transcriptional regulator</fullName>
    </submittedName>
</protein>
<evidence type="ECO:0000313" key="5">
    <source>
        <dbReference type="Proteomes" id="UP001501470"/>
    </source>
</evidence>
<dbReference type="RefSeq" id="WP_344502437.1">
    <property type="nucleotide sequence ID" value="NZ_BAAAQD010000005.1"/>
</dbReference>
<evidence type="ECO:0000259" key="2">
    <source>
        <dbReference type="Pfam" id="PF03551"/>
    </source>
</evidence>
<name>A0ABN2A831_9ACTN</name>